<dbReference type="InterPro" id="IPR016162">
    <property type="entry name" value="Ald_DH_N"/>
</dbReference>
<dbReference type="GO" id="GO:0016620">
    <property type="term" value="F:oxidoreductase activity, acting on the aldehyde or oxo group of donors, NAD or NADP as acceptor"/>
    <property type="evidence" value="ECO:0007669"/>
    <property type="project" value="InterPro"/>
</dbReference>
<evidence type="ECO:0000256" key="1">
    <source>
        <dbReference type="ARBA" id="ARBA00023002"/>
    </source>
</evidence>
<dbReference type="Gene3D" id="3.40.605.10">
    <property type="entry name" value="Aldehyde Dehydrogenase, Chain A, domain 1"/>
    <property type="match status" value="1"/>
</dbReference>
<keyword evidence="2" id="KW-0520">NAD</keyword>
<dbReference type="NCBIfam" id="NF011927">
    <property type="entry name" value="PRK15398.1"/>
    <property type="match status" value="1"/>
</dbReference>
<dbReference type="AlphaFoldDB" id="A0A379UVN0"/>
<accession>A0A379UVN0</accession>
<dbReference type="Gene3D" id="3.40.309.10">
    <property type="entry name" value="Aldehyde Dehydrogenase, Chain A, domain 2"/>
    <property type="match status" value="1"/>
</dbReference>
<evidence type="ECO:0000259" key="3">
    <source>
        <dbReference type="Pfam" id="PF00171"/>
    </source>
</evidence>
<gene>
    <name evidence="4" type="primary">adhE_3</name>
    <name evidence="4" type="ORF">NCTC5798_02589</name>
</gene>
<dbReference type="EMBL" id="UGXK01000001">
    <property type="protein sequence ID" value="SUG71432.1"/>
    <property type="molecule type" value="Genomic_DNA"/>
</dbReference>
<feature type="domain" description="Aldehyde dehydrogenase" evidence="3">
    <location>
        <begin position="2"/>
        <end position="348"/>
    </location>
</feature>
<evidence type="ECO:0000256" key="2">
    <source>
        <dbReference type="ARBA" id="ARBA00023027"/>
    </source>
</evidence>
<sequence>MRQLAIHAIREAGEKHARELAELAVSETGMGRVDDKFAKNVAQARGTPGVECLSPQVLTGDNGLTLIENAPWGVVASVTPSTNPAATVINNAISLIAAGNSVVFAPHPAAKKVSQRAITLLNQAVVAAGGPENLLVTVANPDIETAQRLFKYPGIGLLVVTGGEAVVDAARKHTNKRLIAAGAGNPPVVVDETADLPRAAQSIVKGASFDNNIICADEKVLIVVDSVADELMRLMEGQHAVKLTAAQAEQLQPVLLKNIDERGKGTVSRDWVGRDAGKIAAAIGLNVPDQTRLLFVETPANHPFAVTEMMMPVLPVVRVANVEEAIALAVQLEGGCHHTAAMHSRNIDNMKPDGERHRHQHFRQKRAVHCRAWIGRRRLDHHDYHYANRRRGDQRAYLCAAASMRAGGCVSHCIRDDSWRTTNNSGSPQDCKKRRPCVTRRPPPATHRCGWASIWAPATWCRWWSTATPSRWRYALTGPTLCVTASSGISSAPSPSCAAISTPLNSSSAAALPTRRPRSRRAPTRVFRSTCWSLPG</sequence>
<dbReference type="Pfam" id="PF00171">
    <property type="entry name" value="Aldedh"/>
    <property type="match status" value="1"/>
</dbReference>
<dbReference type="InterPro" id="IPR015590">
    <property type="entry name" value="Aldehyde_DH_dom"/>
</dbReference>
<keyword evidence="1" id="KW-0560">Oxidoreductase</keyword>
<dbReference type="SUPFAM" id="SSF53720">
    <property type="entry name" value="ALDH-like"/>
    <property type="match status" value="1"/>
</dbReference>
<dbReference type="InterPro" id="IPR016163">
    <property type="entry name" value="Ald_DH_C"/>
</dbReference>
<dbReference type="PANTHER" id="PTHR11699">
    <property type="entry name" value="ALDEHYDE DEHYDROGENASE-RELATED"/>
    <property type="match status" value="1"/>
</dbReference>
<evidence type="ECO:0000313" key="4">
    <source>
        <dbReference type="EMBL" id="SUG71432.1"/>
    </source>
</evidence>
<protein>
    <submittedName>
        <fullName evidence="4">Aldehyde dehydrogenase</fullName>
    </submittedName>
</protein>
<dbReference type="Proteomes" id="UP000255534">
    <property type="component" value="Unassembled WGS sequence"/>
</dbReference>
<evidence type="ECO:0000313" key="5">
    <source>
        <dbReference type="Proteomes" id="UP000255534"/>
    </source>
</evidence>
<dbReference type="InterPro" id="IPR016161">
    <property type="entry name" value="Ald_DH/histidinol_DH"/>
</dbReference>
<organism evidence="4 5">
    <name type="scientific">Salmonella enterica I</name>
    <dbReference type="NCBI Taxonomy" id="59201"/>
    <lineage>
        <taxon>Bacteria</taxon>
        <taxon>Pseudomonadati</taxon>
        <taxon>Pseudomonadota</taxon>
        <taxon>Gammaproteobacteria</taxon>
        <taxon>Enterobacterales</taxon>
        <taxon>Enterobacteriaceae</taxon>
        <taxon>Salmonella</taxon>
    </lineage>
</organism>
<name>A0A379UVN0_SALET</name>
<proteinExistence type="predicted"/>
<reference evidence="4 5" key="1">
    <citation type="submission" date="2018-06" db="EMBL/GenBank/DDBJ databases">
        <authorList>
            <consortium name="Pathogen Informatics"/>
            <person name="Doyle S."/>
        </authorList>
    </citation>
    <scope>NUCLEOTIDE SEQUENCE [LARGE SCALE GENOMIC DNA]</scope>
    <source>
        <strain evidence="4 5">NCTC5798</strain>
    </source>
</reference>